<sequence length="69" mass="8299">MKRKSEDRNDSIEFLDELWTVDDVAAYLRKPVSWVHDNHRKYFHAARVGRELRFSANEVKKWISGQIRP</sequence>
<accession>A0A7X0D3Z8</accession>
<gene>
    <name evidence="2" type="ORF">HNR23_000793</name>
</gene>
<evidence type="ECO:0000313" key="2">
    <source>
        <dbReference type="EMBL" id="MBB6170733.1"/>
    </source>
</evidence>
<dbReference type="InterPro" id="IPR041657">
    <property type="entry name" value="HTH_17"/>
</dbReference>
<evidence type="ECO:0000313" key="3">
    <source>
        <dbReference type="Proteomes" id="UP000546642"/>
    </source>
</evidence>
<dbReference type="EMBL" id="JACHDS010000001">
    <property type="protein sequence ID" value="MBB6170733.1"/>
    <property type="molecule type" value="Genomic_DNA"/>
</dbReference>
<evidence type="ECO:0000259" key="1">
    <source>
        <dbReference type="Pfam" id="PF12728"/>
    </source>
</evidence>
<proteinExistence type="predicted"/>
<dbReference type="RefSeq" id="WP_221308025.1">
    <property type="nucleotide sequence ID" value="NZ_JACHDS010000001.1"/>
</dbReference>
<organism evidence="2 3">
    <name type="scientific">Nocardiopsis mwathae</name>
    <dbReference type="NCBI Taxonomy" id="1472723"/>
    <lineage>
        <taxon>Bacteria</taxon>
        <taxon>Bacillati</taxon>
        <taxon>Actinomycetota</taxon>
        <taxon>Actinomycetes</taxon>
        <taxon>Streptosporangiales</taxon>
        <taxon>Nocardiopsidaceae</taxon>
        <taxon>Nocardiopsis</taxon>
    </lineage>
</organism>
<comment type="caution">
    <text evidence="2">The sequence shown here is derived from an EMBL/GenBank/DDBJ whole genome shotgun (WGS) entry which is preliminary data.</text>
</comment>
<dbReference type="Pfam" id="PF12728">
    <property type="entry name" value="HTH_17"/>
    <property type="match status" value="1"/>
</dbReference>
<reference evidence="2 3" key="1">
    <citation type="submission" date="2020-08" db="EMBL/GenBank/DDBJ databases">
        <title>Sequencing the genomes of 1000 actinobacteria strains.</title>
        <authorList>
            <person name="Klenk H.-P."/>
        </authorList>
    </citation>
    <scope>NUCLEOTIDE SEQUENCE [LARGE SCALE GENOMIC DNA]</scope>
    <source>
        <strain evidence="2 3">DSM 46659</strain>
    </source>
</reference>
<name>A0A7X0D3Z8_9ACTN</name>
<feature type="domain" description="Helix-turn-helix" evidence="1">
    <location>
        <begin position="20"/>
        <end position="66"/>
    </location>
</feature>
<dbReference type="Proteomes" id="UP000546642">
    <property type="component" value="Unassembled WGS sequence"/>
</dbReference>
<protein>
    <recommendedName>
        <fullName evidence="1">Helix-turn-helix domain-containing protein</fullName>
    </recommendedName>
</protein>
<dbReference type="AlphaFoldDB" id="A0A7X0D3Z8"/>
<keyword evidence="3" id="KW-1185">Reference proteome</keyword>